<dbReference type="PANTHER" id="PTHR37694:SF1">
    <property type="entry name" value="SLR8022 PROTEIN"/>
    <property type="match status" value="1"/>
</dbReference>
<dbReference type="Pfam" id="PF07883">
    <property type="entry name" value="Cupin_2"/>
    <property type="match status" value="1"/>
</dbReference>
<dbReference type="InterPro" id="IPR011051">
    <property type="entry name" value="RmlC_Cupin_sf"/>
</dbReference>
<dbReference type="InterPro" id="IPR014710">
    <property type="entry name" value="RmlC-like_jellyroll"/>
</dbReference>
<dbReference type="AlphaFoldDB" id="A0A3Q9QSD7"/>
<dbReference type="KEGG" id="nmk:CHR53_07525"/>
<keyword evidence="3" id="KW-1185">Reference proteome</keyword>
<accession>A0A3Q9QSD7</accession>
<dbReference type="SUPFAM" id="SSF51182">
    <property type="entry name" value="RmlC-like cupins"/>
    <property type="match status" value="1"/>
</dbReference>
<dbReference type="OrthoDB" id="6311549at2"/>
<dbReference type="InterPro" id="IPR013096">
    <property type="entry name" value="Cupin_2"/>
</dbReference>
<name>A0A3Q9QSD7_9BACI</name>
<evidence type="ECO:0000313" key="3">
    <source>
        <dbReference type="Proteomes" id="UP000282892"/>
    </source>
</evidence>
<proteinExistence type="predicted"/>
<evidence type="ECO:0000259" key="1">
    <source>
        <dbReference type="Pfam" id="PF07883"/>
    </source>
</evidence>
<organism evidence="2 3">
    <name type="scientific">Neobacillus mesonae</name>
    <dbReference type="NCBI Taxonomy" id="1193713"/>
    <lineage>
        <taxon>Bacteria</taxon>
        <taxon>Bacillati</taxon>
        <taxon>Bacillota</taxon>
        <taxon>Bacilli</taxon>
        <taxon>Bacillales</taxon>
        <taxon>Bacillaceae</taxon>
        <taxon>Neobacillus</taxon>
    </lineage>
</organism>
<dbReference type="RefSeq" id="WP_066394316.1">
    <property type="nucleotide sequence ID" value="NZ_CP022572.1"/>
</dbReference>
<evidence type="ECO:0000313" key="2">
    <source>
        <dbReference type="EMBL" id="AZU61115.1"/>
    </source>
</evidence>
<dbReference type="Gene3D" id="2.60.120.10">
    <property type="entry name" value="Jelly Rolls"/>
    <property type="match status" value="1"/>
</dbReference>
<protein>
    <submittedName>
        <fullName evidence="2">Cupin domain-containing protein</fullName>
    </submittedName>
</protein>
<gene>
    <name evidence="2" type="ORF">CHR53_07525</name>
</gene>
<reference evidence="2 3" key="1">
    <citation type="submission" date="2017-07" db="EMBL/GenBank/DDBJ databases">
        <title>The complete genome sequence of Bacillus mesonae strain H20-5, an efficient strain improving plant abiotic stress resistance.</title>
        <authorList>
            <person name="Kim S.Y."/>
            <person name="Song H."/>
            <person name="Sang M.K."/>
            <person name="Weon H.-Y."/>
            <person name="Song J."/>
        </authorList>
    </citation>
    <scope>NUCLEOTIDE SEQUENCE [LARGE SCALE GENOMIC DNA]</scope>
    <source>
        <strain evidence="2 3">H20-5</strain>
    </source>
</reference>
<dbReference type="EMBL" id="CP022572">
    <property type="protein sequence ID" value="AZU61115.1"/>
    <property type="molecule type" value="Genomic_DNA"/>
</dbReference>
<dbReference type="PANTHER" id="PTHR37694">
    <property type="entry name" value="SLR8022 PROTEIN"/>
    <property type="match status" value="1"/>
</dbReference>
<dbReference type="STRING" id="1193713.GCA_001636315_03947"/>
<sequence length="113" mass="12698">MEKNSVKAFMEYNEEKFTKRIMYKKGETTAFVLNFLPGQALPAHKHPGTEVYLYVITGNGMIITDGKETEVSEADLIHVNSDEEMSFKNSGTDPVSLYVVLSKTPSDQYAKNI</sequence>
<feature type="domain" description="Cupin type-2" evidence="1">
    <location>
        <begin position="32"/>
        <end position="100"/>
    </location>
</feature>
<dbReference type="Proteomes" id="UP000282892">
    <property type="component" value="Chromosome"/>
</dbReference>